<dbReference type="InterPro" id="IPR036977">
    <property type="entry name" value="DNA_primase_Znf_CHC2"/>
</dbReference>
<dbReference type="GO" id="GO:0008270">
    <property type="term" value="F:zinc ion binding"/>
    <property type="evidence" value="ECO:0007669"/>
    <property type="project" value="InterPro"/>
</dbReference>
<organism evidence="2 3">
    <name type="scientific">Clostridium beijerinckii</name>
    <name type="common">Clostridium MP</name>
    <dbReference type="NCBI Taxonomy" id="1520"/>
    <lineage>
        <taxon>Bacteria</taxon>
        <taxon>Bacillati</taxon>
        <taxon>Bacillota</taxon>
        <taxon>Clostridia</taxon>
        <taxon>Eubacteriales</taxon>
        <taxon>Clostridiaceae</taxon>
        <taxon>Clostridium</taxon>
    </lineage>
</organism>
<dbReference type="RefSeq" id="WP_041900602.1">
    <property type="nucleotide sequence ID" value="NZ_CP010086.2"/>
</dbReference>
<accession>A0A0B5QMQ0</accession>
<dbReference type="Gene3D" id="3.90.580.10">
    <property type="entry name" value="Zinc finger, CHC2-type domain"/>
    <property type="match status" value="1"/>
</dbReference>
<dbReference type="Pfam" id="PF05272">
    <property type="entry name" value="VapE-like_dom"/>
    <property type="match status" value="1"/>
</dbReference>
<dbReference type="EMBL" id="CP010086">
    <property type="protein sequence ID" value="AJH02121.1"/>
    <property type="molecule type" value="Genomic_DNA"/>
</dbReference>
<evidence type="ECO:0000259" key="1">
    <source>
        <dbReference type="SMART" id="SM00400"/>
    </source>
</evidence>
<dbReference type="KEGG" id="cbei:LF65_05613"/>
<dbReference type="InterPro" id="IPR007936">
    <property type="entry name" value="VapE-like_dom"/>
</dbReference>
<dbReference type="STRING" id="1520.LF65_05613"/>
<dbReference type="Gene3D" id="3.40.1360.10">
    <property type="match status" value="1"/>
</dbReference>
<dbReference type="GO" id="GO:0006260">
    <property type="term" value="P:DNA replication"/>
    <property type="evidence" value="ECO:0007669"/>
    <property type="project" value="InterPro"/>
</dbReference>
<dbReference type="OrthoDB" id="9763644at2"/>
<sequence>MTSKEEISNINLKDFIEAETGRKFDRNNKICCPLPQHGEKTPSFAIKKYNDKYRFYCYGCGCHGDIIDFVKEYKNMNYIEACNYLNIEPNEEYGKLMSLKERVKESINKINFKGKDDKPLKHICTYTFVDQLNNPLYFKAKFKDSANKSESRYLSIKDNNIVTGRVCGEIPYNLYRLYEGLKSNKDIFVCEGEKDCDTLSYMGYTTTSFKGVTEFDYSIFKDARVYIVPDTGVAGEKYKDDLYYKLKDHVKEFNVIYPKGLSDLGNNKDITDYFQSGKTLSDFKAALIDKWDYIKNKNFKYVSKDGVPKKIWENFERICELNHITIKYNELSKNLEFQGDIFNLKNNNVASTEDLYSLCIKNNFNISNQKLKDFIFRVSQANSYNPARDYFQECYKNWNHQEGYIQQLADTIITTSDYDDNFKLILLKKWLIGTANISFNDGTQNMNGVLVVQGSQGLGKTRWIKTLLPNTNWIDTDKLINPKKVDDVIDVTSALIVELGELKSSLKKDSVDSLKMFFTRTKDRYRRPYGTNAEEYPRVTSFYATINNNEFLEDSTGNRRYWCINATNIIVDHNIDINQLWGEVMHLLKDKNEPHWLDKEEEQQLYVVNSNFEVKTEADSRVMDNLNWSAPNEFWLYKTFTQVCNELDIRPNTESRNTLMKLGAIPPPNNKTFRANGASKRWWLVPPVNFTIEDDNSIEITDIEPKEIQQKILI</sequence>
<protein>
    <recommendedName>
        <fullName evidence="1">Zinc finger CHC2-type domain-containing protein</fullName>
    </recommendedName>
</protein>
<dbReference type="Pfam" id="PF01807">
    <property type="entry name" value="Zn_ribbon_DnaG"/>
    <property type="match status" value="1"/>
</dbReference>
<reference evidence="3" key="1">
    <citation type="submission" date="2014-12" db="EMBL/GenBank/DDBJ databases">
        <title>Genome sequence of Clostridium beijerinckii strain 59B.</title>
        <authorList>
            <person name="Little G.T."/>
            <person name="Minton N.P."/>
        </authorList>
    </citation>
    <scope>NUCLEOTIDE SEQUENCE [LARGE SCALE GENOMIC DNA]</scope>
    <source>
        <strain evidence="3">59B</strain>
    </source>
</reference>
<gene>
    <name evidence="2" type="ORF">LF65_05613</name>
</gene>
<feature type="domain" description="Zinc finger CHC2-type" evidence="1">
    <location>
        <begin position="28"/>
        <end position="86"/>
    </location>
</feature>
<dbReference type="Proteomes" id="UP000031866">
    <property type="component" value="Chromosome"/>
</dbReference>
<dbReference type="SMART" id="SM00400">
    <property type="entry name" value="ZnF_CHCC"/>
    <property type="match status" value="1"/>
</dbReference>
<evidence type="ECO:0000313" key="3">
    <source>
        <dbReference type="Proteomes" id="UP000031866"/>
    </source>
</evidence>
<dbReference type="SUPFAM" id="SSF57783">
    <property type="entry name" value="Zinc beta-ribbon"/>
    <property type="match status" value="1"/>
</dbReference>
<evidence type="ECO:0000313" key="2">
    <source>
        <dbReference type="EMBL" id="AJH02121.1"/>
    </source>
</evidence>
<dbReference type="GO" id="GO:0003677">
    <property type="term" value="F:DNA binding"/>
    <property type="evidence" value="ECO:0007669"/>
    <property type="project" value="InterPro"/>
</dbReference>
<name>A0A0B5QMQ0_CLOBE</name>
<dbReference type="AlphaFoldDB" id="A0A0B5QMQ0"/>
<dbReference type="GO" id="GO:0003899">
    <property type="term" value="F:DNA-directed RNA polymerase activity"/>
    <property type="evidence" value="ECO:0007669"/>
    <property type="project" value="InterPro"/>
</dbReference>
<proteinExistence type="predicted"/>
<dbReference type="InterPro" id="IPR002694">
    <property type="entry name" value="Znf_CHC2"/>
</dbReference>
<dbReference type="PANTHER" id="PTHR34985">
    <property type="entry name" value="SLR0554 PROTEIN"/>
    <property type="match status" value="1"/>
</dbReference>
<dbReference type="PANTHER" id="PTHR34985:SF1">
    <property type="entry name" value="SLR0554 PROTEIN"/>
    <property type="match status" value="1"/>
</dbReference>